<comment type="caution">
    <text evidence="2">The sequence shown here is derived from an EMBL/GenBank/DDBJ whole genome shotgun (WGS) entry which is preliminary data.</text>
</comment>
<name>A0ABW5C854_9PROT</name>
<reference evidence="3" key="1">
    <citation type="journal article" date="2019" name="Int. J. Syst. Evol. Microbiol.">
        <title>The Global Catalogue of Microorganisms (GCM) 10K type strain sequencing project: providing services to taxonomists for standard genome sequencing and annotation.</title>
        <authorList>
            <consortium name="The Broad Institute Genomics Platform"/>
            <consortium name="The Broad Institute Genome Sequencing Center for Infectious Disease"/>
            <person name="Wu L."/>
            <person name="Ma J."/>
        </authorList>
    </citation>
    <scope>NUCLEOTIDE SEQUENCE [LARGE SCALE GENOMIC DNA]</scope>
    <source>
        <strain evidence="3">KCTC 15012</strain>
    </source>
</reference>
<dbReference type="EMBL" id="JBHUIY010000009">
    <property type="protein sequence ID" value="MFD2233474.1"/>
    <property type="molecule type" value="Genomic_DNA"/>
</dbReference>
<dbReference type="InterPro" id="IPR018656">
    <property type="entry name" value="DUF2087"/>
</dbReference>
<accession>A0ABW5C854</accession>
<proteinExistence type="predicted"/>
<feature type="domain" description="DUF2087" evidence="1">
    <location>
        <begin position="92"/>
        <end position="162"/>
    </location>
</feature>
<organism evidence="2 3">
    <name type="scientific">Phaeospirillum tilakii</name>
    <dbReference type="NCBI Taxonomy" id="741673"/>
    <lineage>
        <taxon>Bacteria</taxon>
        <taxon>Pseudomonadati</taxon>
        <taxon>Pseudomonadota</taxon>
        <taxon>Alphaproteobacteria</taxon>
        <taxon>Rhodospirillales</taxon>
        <taxon>Rhodospirillaceae</taxon>
        <taxon>Phaeospirillum</taxon>
    </lineage>
</organism>
<protein>
    <submittedName>
        <fullName evidence="2">DUF2087 domain-containing protein</fullName>
    </submittedName>
</protein>
<evidence type="ECO:0000313" key="2">
    <source>
        <dbReference type="EMBL" id="MFD2233474.1"/>
    </source>
</evidence>
<dbReference type="Proteomes" id="UP001597296">
    <property type="component" value="Unassembled WGS sequence"/>
</dbReference>
<sequence length="185" mass="20763">MARPIFPFAIGDISALARSLGRELASRDGLPGHVDLLNILSRSAGFRNFQHFRAQAAAADRLARPPVSPVEEEPVDLVRVERVLRLFDPAGRLIRWPGKDSQRVLCLWALWAAIPAGRRFAEKEVNALLAARHHFGDHALLRREMVDRGLMWRTADGSLYRRVEQRPPAEARAVIRRLSGRADPG</sequence>
<keyword evidence="3" id="KW-1185">Reference proteome</keyword>
<evidence type="ECO:0000259" key="1">
    <source>
        <dbReference type="Pfam" id="PF09860"/>
    </source>
</evidence>
<dbReference type="RefSeq" id="WP_377315247.1">
    <property type="nucleotide sequence ID" value="NZ_JBHUIY010000009.1"/>
</dbReference>
<gene>
    <name evidence="2" type="ORF">ACFSNB_06625</name>
</gene>
<evidence type="ECO:0000313" key="3">
    <source>
        <dbReference type="Proteomes" id="UP001597296"/>
    </source>
</evidence>
<dbReference type="Pfam" id="PF09860">
    <property type="entry name" value="DUF2087"/>
    <property type="match status" value="1"/>
</dbReference>